<reference evidence="3" key="1">
    <citation type="submission" date="2021-04" db="EMBL/GenBank/DDBJ databases">
        <authorList>
            <consortium name="Molecular Ecology Group"/>
        </authorList>
    </citation>
    <scope>NUCLEOTIDE SEQUENCE</scope>
</reference>
<dbReference type="PANTHER" id="PTHR21562:SF67">
    <property type="entry name" value="PECTIN ACETYLESTERASE"/>
    <property type="match status" value="1"/>
</dbReference>
<feature type="transmembrane region" description="Helical" evidence="2">
    <location>
        <begin position="45"/>
        <end position="65"/>
    </location>
</feature>
<keyword evidence="2" id="KW-0472">Membrane</keyword>
<evidence type="ECO:0000256" key="1">
    <source>
        <dbReference type="ARBA" id="ARBA00010213"/>
    </source>
</evidence>
<dbReference type="Pfam" id="PF03283">
    <property type="entry name" value="PAE"/>
    <property type="match status" value="1"/>
</dbReference>
<evidence type="ECO:0000313" key="4">
    <source>
        <dbReference type="Proteomes" id="UP000678393"/>
    </source>
</evidence>
<dbReference type="SUPFAM" id="SSF53474">
    <property type="entry name" value="alpha/beta-Hydrolases"/>
    <property type="match status" value="1"/>
</dbReference>
<dbReference type="EMBL" id="CAJHNH020001166">
    <property type="protein sequence ID" value="CAG5121807.1"/>
    <property type="molecule type" value="Genomic_DNA"/>
</dbReference>
<dbReference type="InterPro" id="IPR029058">
    <property type="entry name" value="AB_hydrolase_fold"/>
</dbReference>
<accession>A0A8S3YX77</accession>
<name>A0A8S3YX77_9EUPU</name>
<dbReference type="InterPro" id="IPR004963">
    <property type="entry name" value="PAE/NOTUM"/>
</dbReference>
<comment type="similarity">
    <text evidence="1">Belongs to the pectinacetylesterase family. Notum subfamily.</text>
</comment>
<feature type="non-terminal residue" evidence="3">
    <location>
        <position position="1"/>
    </location>
</feature>
<evidence type="ECO:0008006" key="5">
    <source>
        <dbReference type="Google" id="ProtNLM"/>
    </source>
</evidence>
<proteinExistence type="inferred from homology"/>
<dbReference type="Proteomes" id="UP000678393">
    <property type="component" value="Unassembled WGS sequence"/>
</dbReference>
<comment type="caution">
    <text evidence="3">The sequence shown here is derived from an EMBL/GenBank/DDBJ whole genome shotgun (WGS) entry which is preliminary data.</text>
</comment>
<dbReference type="AlphaFoldDB" id="A0A8S3YX77"/>
<organism evidence="3 4">
    <name type="scientific">Candidula unifasciata</name>
    <dbReference type="NCBI Taxonomy" id="100452"/>
    <lineage>
        <taxon>Eukaryota</taxon>
        <taxon>Metazoa</taxon>
        <taxon>Spiralia</taxon>
        <taxon>Lophotrochozoa</taxon>
        <taxon>Mollusca</taxon>
        <taxon>Gastropoda</taxon>
        <taxon>Heterobranchia</taxon>
        <taxon>Euthyneura</taxon>
        <taxon>Panpulmonata</taxon>
        <taxon>Eupulmonata</taxon>
        <taxon>Stylommatophora</taxon>
        <taxon>Helicina</taxon>
        <taxon>Helicoidea</taxon>
        <taxon>Geomitridae</taxon>
        <taxon>Candidula</taxon>
    </lineage>
</organism>
<keyword evidence="2" id="KW-0812">Transmembrane</keyword>
<keyword evidence="2" id="KW-1133">Transmembrane helix</keyword>
<evidence type="ECO:0000313" key="3">
    <source>
        <dbReference type="EMBL" id="CAG5121807.1"/>
    </source>
</evidence>
<keyword evidence="4" id="KW-1185">Reference proteome</keyword>
<dbReference type="OrthoDB" id="2015280at2759"/>
<evidence type="ECO:0000256" key="2">
    <source>
        <dbReference type="SAM" id="Phobius"/>
    </source>
</evidence>
<sequence length="292" mass="32262">MAETGTVSQPVQSSHSVPAADMVFAPLRGNRSQLLRISMFCTRRLYIHLAIIVMVVFILAIIRLMTQVRVTFVHFHMNSDADVELVNLPLSFSSVRGAYCLDGSPPAYYYRFSPAVNFWIVYLPSGAWCVSEEDCYERSLTKLGSSHEAPNVLYYNGILSKDCKKNPDFCLWNVLVLLYCDGGSFLGNVSDIVYYKSKPLYIRGALVFDTLIEYLIANTGLGAAEQVVLAGSSAGGTAALIHADRLRSRLPLSVKTLHVLVDGAMFVDVPSITGKRLMATTFQAVYKLHSLN</sequence>
<dbReference type="GO" id="GO:0016787">
    <property type="term" value="F:hydrolase activity"/>
    <property type="evidence" value="ECO:0007669"/>
    <property type="project" value="InterPro"/>
</dbReference>
<dbReference type="PANTHER" id="PTHR21562">
    <property type="entry name" value="NOTUM-RELATED"/>
    <property type="match status" value="1"/>
</dbReference>
<protein>
    <recommendedName>
        <fullName evidence="5">Pectin acetylesterase</fullName>
    </recommendedName>
</protein>
<gene>
    <name evidence="3" type="ORF">CUNI_LOCUS7365</name>
</gene>